<dbReference type="AlphaFoldDB" id="A0A7E6EY04"/>
<name>A0A7E6EY04_9MOLL</name>
<dbReference type="Proteomes" id="UP000515154">
    <property type="component" value="Linkage group LG1"/>
</dbReference>
<keyword evidence="2" id="KW-1185">Reference proteome</keyword>
<protein>
    <submittedName>
        <fullName evidence="3">Uncharacterized protein LOC115216726 isoform X2</fullName>
    </submittedName>
</protein>
<gene>
    <name evidence="3" type="primary">LOC115216726</name>
</gene>
<evidence type="ECO:0000256" key="1">
    <source>
        <dbReference type="SAM" id="MobiDB-lite"/>
    </source>
</evidence>
<accession>A0A7E6EY04</accession>
<reference evidence="3" key="1">
    <citation type="submission" date="2025-08" db="UniProtKB">
        <authorList>
            <consortium name="RefSeq"/>
        </authorList>
    </citation>
    <scope>IDENTIFICATION</scope>
</reference>
<sequence length="238" mass="28069">MADYKTEEEIWNSNRRKGHTFPSVNCLRKEEPSKYSQRHTQHRNSTWPYGYKVLPSPQTAREKEEEEELTHRKTDKGTFQKNNEEQINRIICKEILYEDILHPVISDMLYETAHWTLQFYAQKFYRRDLNELFSVTNFKLVDSMVLEQLLYHEAQPKKLWTDSEIAEKALDAMILNAVLNHQCHMFTTCAVTQECQMLRNIQLNAVTDIALDVLMEQLVASLSEDLKDLDDYQTGSML</sequence>
<feature type="region of interest" description="Disordered" evidence="1">
    <location>
        <begin position="30"/>
        <end position="49"/>
    </location>
</feature>
<proteinExistence type="predicted"/>
<organism evidence="2 3">
    <name type="scientific">Octopus sinensis</name>
    <name type="common">East Asian common octopus</name>
    <dbReference type="NCBI Taxonomy" id="2607531"/>
    <lineage>
        <taxon>Eukaryota</taxon>
        <taxon>Metazoa</taxon>
        <taxon>Spiralia</taxon>
        <taxon>Lophotrochozoa</taxon>
        <taxon>Mollusca</taxon>
        <taxon>Cephalopoda</taxon>
        <taxon>Coleoidea</taxon>
        <taxon>Octopodiformes</taxon>
        <taxon>Octopoda</taxon>
        <taxon>Incirrata</taxon>
        <taxon>Octopodidae</taxon>
        <taxon>Octopus</taxon>
    </lineage>
</organism>
<dbReference type="RefSeq" id="XP_036359860.1">
    <property type="nucleotide sequence ID" value="XM_036503967.1"/>
</dbReference>
<evidence type="ECO:0000313" key="3">
    <source>
        <dbReference type="RefSeq" id="XP_036359860.1"/>
    </source>
</evidence>
<evidence type="ECO:0000313" key="2">
    <source>
        <dbReference type="Proteomes" id="UP000515154"/>
    </source>
</evidence>